<comment type="caution">
    <text evidence="1">The sequence shown here is derived from an EMBL/GenBank/DDBJ whole genome shotgun (WGS) entry which is preliminary data.</text>
</comment>
<gene>
    <name evidence="1" type="ORF">NDK43_13255</name>
</gene>
<reference evidence="1 2" key="1">
    <citation type="submission" date="2022-06" db="EMBL/GenBank/DDBJ databases">
        <authorList>
            <person name="Jeon C.O."/>
        </authorList>
    </citation>
    <scope>NUCLEOTIDE SEQUENCE [LARGE SCALE GENOMIC DNA]</scope>
    <source>
        <strain evidence="1 2">KCTC 13943</strain>
    </source>
</reference>
<accession>A0ABT0WA34</accession>
<evidence type="ECO:0000313" key="1">
    <source>
        <dbReference type="EMBL" id="MCM2533187.1"/>
    </source>
</evidence>
<protein>
    <submittedName>
        <fullName evidence="1">Uncharacterized protein</fullName>
    </submittedName>
</protein>
<keyword evidence="2" id="KW-1185">Reference proteome</keyword>
<dbReference type="EMBL" id="JAMQCR010000001">
    <property type="protein sequence ID" value="MCM2533187.1"/>
    <property type="molecule type" value="Genomic_DNA"/>
</dbReference>
<proteinExistence type="predicted"/>
<name>A0ABT0WA34_9BACI</name>
<dbReference type="Proteomes" id="UP001523262">
    <property type="component" value="Unassembled WGS sequence"/>
</dbReference>
<sequence length="121" mass="13555">MVKFYMELAKKINEKDADLNVYESKDQPTPEMKAKASQSAADVVEQLKQIPIPSELNNHKDELKAALTDITDSYQAKAEELKKDAPTLDRANAMFTRGEDKLGNVFEEVKLGKPSLSKEVN</sequence>
<organism evidence="1 2">
    <name type="scientific">Neobacillus pocheonensis</name>
    <dbReference type="NCBI Taxonomy" id="363869"/>
    <lineage>
        <taxon>Bacteria</taxon>
        <taxon>Bacillati</taxon>
        <taxon>Bacillota</taxon>
        <taxon>Bacilli</taxon>
        <taxon>Bacillales</taxon>
        <taxon>Bacillaceae</taxon>
        <taxon>Neobacillus</taxon>
    </lineage>
</organism>
<evidence type="ECO:0000313" key="2">
    <source>
        <dbReference type="Proteomes" id="UP001523262"/>
    </source>
</evidence>